<evidence type="ECO:0000259" key="2">
    <source>
        <dbReference type="PROSITE" id="PS50263"/>
    </source>
</evidence>
<proteinExistence type="predicted"/>
<dbReference type="InterPro" id="IPR036526">
    <property type="entry name" value="C-N_Hydrolase_sf"/>
</dbReference>
<evidence type="ECO:0000313" key="3">
    <source>
        <dbReference type="EMBL" id="KAF7912007.1"/>
    </source>
</evidence>
<keyword evidence="1" id="KW-0378">Hydrolase</keyword>
<evidence type="ECO:0000313" key="4">
    <source>
        <dbReference type="Proteomes" id="UP000783213"/>
    </source>
</evidence>
<dbReference type="PANTHER" id="PTHR23088:SF27">
    <property type="entry name" value="DEAMINATED GLUTATHIONE AMIDASE"/>
    <property type="match status" value="1"/>
</dbReference>
<dbReference type="PROSITE" id="PS50263">
    <property type="entry name" value="CN_HYDROLASE"/>
    <property type="match status" value="1"/>
</dbReference>
<dbReference type="EMBL" id="RCSX01000052">
    <property type="protein sequence ID" value="KAF7912007.1"/>
    <property type="molecule type" value="Genomic_DNA"/>
</dbReference>
<name>A0ABQ7I514_9HELO</name>
<dbReference type="RefSeq" id="XP_038804283.1">
    <property type="nucleotide sequence ID" value="XM_038959387.1"/>
</dbReference>
<dbReference type="InterPro" id="IPR003010">
    <property type="entry name" value="C-N_Hydrolase"/>
</dbReference>
<dbReference type="Pfam" id="PF00795">
    <property type="entry name" value="CN_hydrolase"/>
    <property type="match status" value="1"/>
</dbReference>
<keyword evidence="4" id="KW-1185">Reference proteome</keyword>
<evidence type="ECO:0000256" key="1">
    <source>
        <dbReference type="ARBA" id="ARBA00022801"/>
    </source>
</evidence>
<organism evidence="3 4">
    <name type="scientific">Botrytis deweyae</name>
    <dbReference type="NCBI Taxonomy" id="2478750"/>
    <lineage>
        <taxon>Eukaryota</taxon>
        <taxon>Fungi</taxon>
        <taxon>Dikarya</taxon>
        <taxon>Ascomycota</taxon>
        <taxon>Pezizomycotina</taxon>
        <taxon>Leotiomycetes</taxon>
        <taxon>Helotiales</taxon>
        <taxon>Sclerotiniaceae</taxon>
        <taxon>Botrytis</taxon>
    </lineage>
</organism>
<sequence length="356" mass="38850">MIMFHLKSQSHFPVLAKIRFHPIRSFIVCQQYRPISISISRHTPRVSFLKNTRAFTNSSLYHSNNSFRMDQHQNPETIIAIGQLCSTADIQQNLLTCQRLAKEASEQGAKALFLPEATDYITTPGSPPTSLSLALPMATSPFVLGLQSSAKEYSLAINVGIHVPNASGNKVLNRSIWISESGDIVGQYDKVHLFDYAAAGLKESDSVEAGKKVGGPVETCVGKVGLLICFDLRFPTASLHLRTRNTQILTYPSAFTIPTGLLHWETLLRARAIETQSYVIAAAQVGSHNAKRESYGHSMVVDPLGRVVLDMGGAGDVEGEVNTLAGGKLGIARIDLGKVSEAREKMPLMARTDVYE</sequence>
<dbReference type="PANTHER" id="PTHR23088">
    <property type="entry name" value="NITRILASE-RELATED"/>
    <property type="match status" value="1"/>
</dbReference>
<reference evidence="3 4" key="1">
    <citation type="journal article" date="2020" name="Genome Biol. Evol.">
        <title>Comparative genomics of Sclerotiniaceae.</title>
        <authorList>
            <person name="Valero Jimenez C.A."/>
            <person name="Steentjes M."/>
            <person name="Scholten O.E."/>
            <person name="Van Kan J.A.L."/>
        </authorList>
    </citation>
    <scope>NUCLEOTIDE SEQUENCE [LARGE SCALE GENOMIC DNA]</scope>
    <source>
        <strain evidence="3 4">B1</strain>
    </source>
</reference>
<gene>
    <name evidence="3" type="ORF">EAE98_011764</name>
</gene>
<dbReference type="Gene3D" id="3.60.110.10">
    <property type="entry name" value="Carbon-nitrogen hydrolase"/>
    <property type="match status" value="1"/>
</dbReference>
<dbReference type="GeneID" id="62238535"/>
<dbReference type="InterPro" id="IPR045254">
    <property type="entry name" value="Nit1/2_C-N_Hydrolase"/>
</dbReference>
<accession>A0ABQ7I514</accession>
<dbReference type="CDD" id="cd07572">
    <property type="entry name" value="nit"/>
    <property type="match status" value="1"/>
</dbReference>
<dbReference type="Proteomes" id="UP000783213">
    <property type="component" value="Unassembled WGS sequence"/>
</dbReference>
<protein>
    <recommendedName>
        <fullName evidence="2">CN hydrolase domain-containing protein</fullName>
    </recommendedName>
</protein>
<feature type="domain" description="CN hydrolase" evidence="2">
    <location>
        <begin position="77"/>
        <end position="336"/>
    </location>
</feature>
<comment type="caution">
    <text evidence="3">The sequence shown here is derived from an EMBL/GenBank/DDBJ whole genome shotgun (WGS) entry which is preliminary data.</text>
</comment>
<dbReference type="SUPFAM" id="SSF56317">
    <property type="entry name" value="Carbon-nitrogen hydrolase"/>
    <property type="match status" value="1"/>
</dbReference>